<evidence type="ECO:0000256" key="13">
    <source>
        <dbReference type="RuleBase" id="RU003515"/>
    </source>
</evidence>
<evidence type="ECO:0000256" key="3">
    <source>
        <dbReference type="ARBA" id="ARBA00004065"/>
    </source>
</evidence>
<dbReference type="EC" id="3.1.26.4" evidence="13"/>
<dbReference type="PANTHER" id="PTHR10954">
    <property type="entry name" value="RIBONUCLEASE H2 SUBUNIT A"/>
    <property type="match status" value="1"/>
</dbReference>
<dbReference type="InterPro" id="IPR001352">
    <property type="entry name" value="RNase_HII/HIII"/>
</dbReference>
<dbReference type="Pfam" id="PF01351">
    <property type="entry name" value="RNase_HII"/>
    <property type="match status" value="1"/>
</dbReference>
<evidence type="ECO:0000256" key="9">
    <source>
        <dbReference type="ARBA" id="ARBA00022759"/>
    </source>
</evidence>
<name>A0A543AIP3_9MICC</name>
<dbReference type="InterPro" id="IPR024567">
    <property type="entry name" value="RNase_HII/HIII_dom"/>
</dbReference>
<dbReference type="PANTHER" id="PTHR10954:SF18">
    <property type="entry name" value="RIBONUCLEASE HII"/>
    <property type="match status" value="1"/>
</dbReference>
<accession>A0A543AIP3</accession>
<evidence type="ECO:0000256" key="12">
    <source>
        <dbReference type="PROSITE-ProRule" id="PRU01319"/>
    </source>
</evidence>
<comment type="function">
    <text evidence="3 13">Endonuclease that specifically degrades the RNA of RNA-DNA hybrids.</text>
</comment>
<feature type="binding site" evidence="12">
    <location>
        <position position="26"/>
    </location>
    <ligand>
        <name>a divalent metal cation</name>
        <dbReference type="ChEBI" id="CHEBI:60240"/>
    </ligand>
</feature>
<keyword evidence="7 12" id="KW-0540">Nuclease</keyword>
<evidence type="ECO:0000256" key="8">
    <source>
        <dbReference type="ARBA" id="ARBA00022723"/>
    </source>
</evidence>
<evidence type="ECO:0000256" key="6">
    <source>
        <dbReference type="ARBA" id="ARBA00022490"/>
    </source>
</evidence>
<comment type="catalytic activity">
    <reaction evidence="1 12 13">
        <text>Endonucleolytic cleavage to 5'-phosphomonoester.</text>
        <dbReference type="EC" id="3.1.26.4"/>
    </reaction>
</comment>
<dbReference type="Gene3D" id="3.30.420.10">
    <property type="entry name" value="Ribonuclease H-like superfamily/Ribonuclease H"/>
    <property type="match status" value="1"/>
</dbReference>
<evidence type="ECO:0000313" key="15">
    <source>
        <dbReference type="EMBL" id="TQL72443.1"/>
    </source>
</evidence>
<keyword evidence="6" id="KW-0963">Cytoplasm</keyword>
<evidence type="ECO:0000256" key="10">
    <source>
        <dbReference type="ARBA" id="ARBA00022801"/>
    </source>
</evidence>
<dbReference type="AlphaFoldDB" id="A0A543AIP3"/>
<keyword evidence="9 12" id="KW-0255">Endonuclease</keyword>
<protein>
    <recommendedName>
        <fullName evidence="13">Ribonuclease</fullName>
        <ecNumber evidence="13">3.1.26.4</ecNumber>
    </recommendedName>
</protein>
<evidence type="ECO:0000259" key="14">
    <source>
        <dbReference type="PROSITE" id="PS51975"/>
    </source>
</evidence>
<dbReference type="InterPro" id="IPR022898">
    <property type="entry name" value="RNase_HII"/>
</dbReference>
<evidence type="ECO:0000256" key="1">
    <source>
        <dbReference type="ARBA" id="ARBA00000077"/>
    </source>
</evidence>
<keyword evidence="10 12" id="KW-0378">Hydrolase</keyword>
<dbReference type="SUPFAM" id="SSF53098">
    <property type="entry name" value="Ribonuclease H-like"/>
    <property type="match status" value="1"/>
</dbReference>
<dbReference type="RefSeq" id="WP_141865570.1">
    <property type="nucleotide sequence ID" value="NZ_BAABAN010000018.1"/>
</dbReference>
<sequence length="226" mass="23945">MTPAPNLSVETQLADVCGHTMIAGMDEVGRGALAGPVAVGVAAVDIALSQPLPGLRDSKKLTVRQRQQLMETIPAWASTAVGMASPDEIDTYGLSAALGLAGRRAWDQLVTQSAAPAGLVLDGNTHWLQNAPTELVEPLAPLDAHVILQTKADATCATVSAAAITAKVTRDAYMVELAKLYPDYGWDSNKGYGSSVHRLALTERGITEYHRKSWNLVPAAIQPRLL</sequence>
<feature type="domain" description="RNase H type-2" evidence="14">
    <location>
        <begin position="20"/>
        <end position="226"/>
    </location>
</feature>
<feature type="binding site" evidence="12">
    <location>
        <position position="27"/>
    </location>
    <ligand>
        <name>a divalent metal cation</name>
        <dbReference type="ChEBI" id="CHEBI:60240"/>
    </ligand>
</feature>
<gene>
    <name evidence="15" type="ORF">FB556_1093</name>
</gene>
<keyword evidence="8 12" id="KW-0479">Metal-binding</keyword>
<dbReference type="GO" id="GO:0004523">
    <property type="term" value="F:RNA-DNA hybrid ribonuclease activity"/>
    <property type="evidence" value="ECO:0007669"/>
    <property type="project" value="UniProtKB-UniRule"/>
</dbReference>
<dbReference type="EMBL" id="VFOU01000002">
    <property type="protein sequence ID" value="TQL72443.1"/>
    <property type="molecule type" value="Genomic_DNA"/>
</dbReference>
<dbReference type="GO" id="GO:0006298">
    <property type="term" value="P:mismatch repair"/>
    <property type="evidence" value="ECO:0007669"/>
    <property type="project" value="TreeGrafter"/>
</dbReference>
<keyword evidence="11" id="KW-0464">Manganese</keyword>
<keyword evidence="16" id="KW-1185">Reference proteome</keyword>
<reference evidence="15 16" key="1">
    <citation type="submission" date="2019-06" db="EMBL/GenBank/DDBJ databases">
        <title>Sequencing the genomes of 1000 actinobacteria strains.</title>
        <authorList>
            <person name="Klenk H.-P."/>
        </authorList>
    </citation>
    <scope>NUCLEOTIDE SEQUENCE [LARGE SCALE GENOMIC DNA]</scope>
    <source>
        <strain evidence="15 16">DSM 24083</strain>
    </source>
</reference>
<dbReference type="GO" id="GO:0003723">
    <property type="term" value="F:RNA binding"/>
    <property type="evidence" value="ECO:0007669"/>
    <property type="project" value="UniProtKB-UniRule"/>
</dbReference>
<dbReference type="GO" id="GO:0046872">
    <property type="term" value="F:metal ion binding"/>
    <property type="evidence" value="ECO:0007669"/>
    <property type="project" value="UniProtKB-KW"/>
</dbReference>
<dbReference type="OrthoDB" id="9803420at2"/>
<dbReference type="GO" id="GO:0043137">
    <property type="term" value="P:DNA replication, removal of RNA primer"/>
    <property type="evidence" value="ECO:0007669"/>
    <property type="project" value="TreeGrafter"/>
</dbReference>
<proteinExistence type="inferred from homology"/>
<evidence type="ECO:0000313" key="16">
    <source>
        <dbReference type="Proteomes" id="UP000319746"/>
    </source>
</evidence>
<dbReference type="GO" id="GO:0005737">
    <property type="term" value="C:cytoplasm"/>
    <property type="evidence" value="ECO:0007669"/>
    <property type="project" value="UniProtKB-SubCell"/>
</dbReference>
<evidence type="ECO:0000256" key="7">
    <source>
        <dbReference type="ARBA" id="ARBA00022722"/>
    </source>
</evidence>
<evidence type="ECO:0000256" key="5">
    <source>
        <dbReference type="ARBA" id="ARBA00007383"/>
    </source>
</evidence>
<dbReference type="InterPro" id="IPR012337">
    <property type="entry name" value="RNaseH-like_sf"/>
</dbReference>
<comment type="caution">
    <text evidence="15">The sequence shown here is derived from an EMBL/GenBank/DDBJ whole genome shotgun (WGS) entry which is preliminary data.</text>
</comment>
<dbReference type="InterPro" id="IPR036397">
    <property type="entry name" value="RNaseH_sf"/>
</dbReference>
<comment type="subcellular location">
    <subcellularLocation>
        <location evidence="4">Cytoplasm</location>
    </subcellularLocation>
</comment>
<dbReference type="NCBIfam" id="NF000595">
    <property type="entry name" value="PRK00015.1-3"/>
    <property type="match status" value="1"/>
</dbReference>
<dbReference type="PROSITE" id="PS51975">
    <property type="entry name" value="RNASE_H_2"/>
    <property type="match status" value="1"/>
</dbReference>
<organism evidence="15 16">
    <name type="scientific">Enteractinococcus coprophilus</name>
    <dbReference type="NCBI Taxonomy" id="1027633"/>
    <lineage>
        <taxon>Bacteria</taxon>
        <taxon>Bacillati</taxon>
        <taxon>Actinomycetota</taxon>
        <taxon>Actinomycetes</taxon>
        <taxon>Micrococcales</taxon>
        <taxon>Micrococcaceae</taxon>
    </lineage>
</organism>
<evidence type="ECO:0000256" key="2">
    <source>
        <dbReference type="ARBA" id="ARBA00001946"/>
    </source>
</evidence>
<comment type="similarity">
    <text evidence="5 13">Belongs to the RNase HII family.</text>
</comment>
<dbReference type="CDD" id="cd07182">
    <property type="entry name" value="RNase_HII_bacteria_HII_like"/>
    <property type="match status" value="1"/>
</dbReference>
<dbReference type="GO" id="GO:0032299">
    <property type="term" value="C:ribonuclease H2 complex"/>
    <property type="evidence" value="ECO:0007669"/>
    <property type="project" value="TreeGrafter"/>
</dbReference>
<feature type="binding site" evidence="12">
    <location>
        <position position="122"/>
    </location>
    <ligand>
        <name>a divalent metal cation</name>
        <dbReference type="ChEBI" id="CHEBI:60240"/>
    </ligand>
</feature>
<dbReference type="Proteomes" id="UP000319746">
    <property type="component" value="Unassembled WGS sequence"/>
</dbReference>
<comment type="cofactor">
    <cofactor evidence="12">
        <name>Mn(2+)</name>
        <dbReference type="ChEBI" id="CHEBI:29035"/>
    </cofactor>
    <cofactor evidence="12">
        <name>Mg(2+)</name>
        <dbReference type="ChEBI" id="CHEBI:18420"/>
    </cofactor>
    <text evidence="12">Manganese or magnesium. Binds 1 divalent metal ion per monomer in the absence of substrate. May bind a second metal ion after substrate binding.</text>
</comment>
<comment type="cofactor">
    <cofactor evidence="2">
        <name>Mg(2+)</name>
        <dbReference type="ChEBI" id="CHEBI:18420"/>
    </cofactor>
</comment>
<evidence type="ECO:0000256" key="11">
    <source>
        <dbReference type="ARBA" id="ARBA00023211"/>
    </source>
</evidence>
<evidence type="ECO:0000256" key="4">
    <source>
        <dbReference type="ARBA" id="ARBA00004496"/>
    </source>
</evidence>